<protein>
    <submittedName>
        <fullName evidence="2">Mitochondrial ribosomal protein S6</fullName>
    </submittedName>
</protein>
<reference evidence="1" key="2">
    <citation type="submission" date="2014-05" db="EMBL/GenBank/DDBJ databases">
        <title>The genome and life-stage specific transcriptomes of Globodera pallida elucidate key aspects of plant parasitism by a cyst nematode.</title>
        <authorList>
            <person name="Cotton J.A."/>
            <person name="Lilley C.J."/>
            <person name="Jones L.M."/>
            <person name="Kikuchi T."/>
            <person name="Reid A.J."/>
            <person name="Thorpe P."/>
            <person name="Tsai I.J."/>
            <person name="Beasley H."/>
            <person name="Blok V."/>
            <person name="Cock P.J.A."/>
            <person name="Van den Akker S.E."/>
            <person name="Holroyd N."/>
            <person name="Hunt M."/>
            <person name="Mantelin S."/>
            <person name="Naghra H."/>
            <person name="Pain A."/>
            <person name="Palomares-Rius J.E."/>
            <person name="Zarowiecki M."/>
            <person name="Berriman M."/>
            <person name="Jones J.T."/>
            <person name="Urwin P.E."/>
        </authorList>
    </citation>
    <scope>NUCLEOTIDE SEQUENCE [LARGE SCALE GENOMIC DNA]</scope>
    <source>
        <strain evidence="1">Lindley</strain>
    </source>
</reference>
<keyword evidence="1" id="KW-1185">Reference proteome</keyword>
<name>A0A183BYG8_GLOPA</name>
<dbReference type="GO" id="GO:0003735">
    <property type="term" value="F:structural constituent of ribosome"/>
    <property type="evidence" value="ECO:0007669"/>
    <property type="project" value="InterPro"/>
</dbReference>
<dbReference type="InterPro" id="IPR035980">
    <property type="entry name" value="Ribosomal_bS6_sf"/>
</dbReference>
<dbReference type="GO" id="GO:0019843">
    <property type="term" value="F:rRNA binding"/>
    <property type="evidence" value="ECO:0007669"/>
    <property type="project" value="InterPro"/>
</dbReference>
<dbReference type="GO" id="GO:0006412">
    <property type="term" value="P:translation"/>
    <property type="evidence" value="ECO:0007669"/>
    <property type="project" value="InterPro"/>
</dbReference>
<organism evidence="1 2">
    <name type="scientific">Globodera pallida</name>
    <name type="common">Potato cyst nematode worm</name>
    <name type="synonym">Heterodera pallida</name>
    <dbReference type="NCBI Taxonomy" id="36090"/>
    <lineage>
        <taxon>Eukaryota</taxon>
        <taxon>Metazoa</taxon>
        <taxon>Ecdysozoa</taxon>
        <taxon>Nematoda</taxon>
        <taxon>Chromadorea</taxon>
        <taxon>Rhabditida</taxon>
        <taxon>Tylenchina</taxon>
        <taxon>Tylenchomorpha</taxon>
        <taxon>Tylenchoidea</taxon>
        <taxon>Heteroderidae</taxon>
        <taxon>Heteroderinae</taxon>
        <taxon>Globodera</taxon>
    </lineage>
</organism>
<dbReference type="InterPro" id="IPR014717">
    <property type="entry name" value="Transl_elong_EF1B/ribsomal_bS6"/>
</dbReference>
<dbReference type="SUPFAM" id="SSF54995">
    <property type="entry name" value="Ribosomal protein S6"/>
    <property type="match status" value="1"/>
</dbReference>
<dbReference type="Proteomes" id="UP000050741">
    <property type="component" value="Unassembled WGS sequence"/>
</dbReference>
<reference evidence="2" key="3">
    <citation type="submission" date="2016-06" db="UniProtKB">
        <authorList>
            <consortium name="WormBaseParasite"/>
        </authorList>
    </citation>
    <scope>IDENTIFICATION</scope>
</reference>
<accession>A0A183BYG8</accession>
<reference evidence="1" key="1">
    <citation type="submission" date="2013-12" db="EMBL/GenBank/DDBJ databases">
        <authorList>
            <person name="Aslett M."/>
        </authorList>
    </citation>
    <scope>NUCLEOTIDE SEQUENCE [LARGE SCALE GENOMIC DNA]</scope>
    <source>
        <strain evidence="1">Lindley</strain>
    </source>
</reference>
<evidence type="ECO:0000313" key="1">
    <source>
        <dbReference type="Proteomes" id="UP000050741"/>
    </source>
</evidence>
<dbReference type="Gene3D" id="3.30.70.60">
    <property type="match status" value="1"/>
</dbReference>
<dbReference type="WBParaSite" id="GPLIN_000565800">
    <property type="protein sequence ID" value="GPLIN_000565800"/>
    <property type="gene ID" value="GPLIN_000565800"/>
</dbReference>
<dbReference type="GO" id="GO:0005840">
    <property type="term" value="C:ribosome"/>
    <property type="evidence" value="ECO:0007669"/>
    <property type="project" value="InterPro"/>
</dbReference>
<sequence length="162" mass="18592">MPPYEITFFFRPLAKANLVDAIKRQAVTLMDKGAVITKLQSLGYGDLPYSRTDKYTLKNVHFTNSVLMDSSMSVKAMNEARAVFLNDKDLLWIGFVNSNTLPNTPDSCDLEQYLLPPAYRPSVKQLRRNQKLSQFTRFKIYKRTESEFHNVPKAYPIAPHKG</sequence>
<dbReference type="AlphaFoldDB" id="A0A183BYG8"/>
<evidence type="ECO:0000313" key="2">
    <source>
        <dbReference type="WBParaSite" id="GPLIN_000565800"/>
    </source>
</evidence>
<proteinExistence type="predicted"/>